<proteinExistence type="predicted"/>
<dbReference type="InterPro" id="IPR037523">
    <property type="entry name" value="VOC_core"/>
</dbReference>
<sequence length="287" mass="32364">MTFHQPPASFVGQIELVVSDIERSLAFYECIVGLKLISRDEKSAKLSADGSKILLSIVQTEEVKEKEPRSTGLYHFALLLPTRSDLADLVKHLVKKGVKLGGSDHGVSEAVYFDDPDGNGIEVYRDRSHTEWGWNNSQVKMSVDPLNIEELLSEGQREWSKVPLKTIIGHLHLHVSELDKTQEFYREGLGLDVVSRFNGQALFMSTAGYHHHIGLNTWKGVDAPPPSKNSVGLHWFSFVVNDEDEKMKVVERLQKLNYAVYSKEGCFWTQDPSGHQIKIITNKEFSS</sequence>
<organism evidence="2 3">
    <name type="scientific">Jeotgalibacillus campisalis</name>
    <dbReference type="NCBI Taxonomy" id="220754"/>
    <lineage>
        <taxon>Bacteria</taxon>
        <taxon>Bacillati</taxon>
        <taxon>Bacillota</taxon>
        <taxon>Bacilli</taxon>
        <taxon>Bacillales</taxon>
        <taxon>Caryophanaceae</taxon>
        <taxon>Jeotgalibacillus</taxon>
    </lineage>
</organism>
<accession>A0A0C2SAF9</accession>
<name>A0A0C2SAF9_9BACL</name>
<dbReference type="RefSeq" id="WP_041055178.1">
    <property type="nucleotide sequence ID" value="NZ_JXRR01000008.1"/>
</dbReference>
<keyword evidence="3" id="KW-1185">Reference proteome</keyword>
<dbReference type="PANTHER" id="PTHR43279">
    <property type="entry name" value="CATECHOL-2,3-DIOXYGENASE"/>
    <property type="match status" value="1"/>
</dbReference>
<dbReference type="OrthoDB" id="9792626at2"/>
<dbReference type="PATRIC" id="fig|220754.4.peg.840"/>
<dbReference type="PROSITE" id="PS51819">
    <property type="entry name" value="VOC"/>
    <property type="match status" value="2"/>
</dbReference>
<evidence type="ECO:0000313" key="3">
    <source>
        <dbReference type="Proteomes" id="UP000031972"/>
    </source>
</evidence>
<evidence type="ECO:0000313" key="2">
    <source>
        <dbReference type="EMBL" id="KIL50939.1"/>
    </source>
</evidence>
<comment type="caution">
    <text evidence="2">The sequence shown here is derived from an EMBL/GenBank/DDBJ whole genome shotgun (WGS) entry which is preliminary data.</text>
</comment>
<dbReference type="SUPFAM" id="SSF54593">
    <property type="entry name" value="Glyoxalase/Bleomycin resistance protein/Dihydroxybiphenyl dioxygenase"/>
    <property type="match status" value="2"/>
</dbReference>
<dbReference type="EMBL" id="JXRR01000008">
    <property type="protein sequence ID" value="KIL50939.1"/>
    <property type="molecule type" value="Genomic_DNA"/>
</dbReference>
<dbReference type="Gene3D" id="3.10.180.10">
    <property type="entry name" value="2,3-Dihydroxybiphenyl 1,2-Dioxygenase, domain 1"/>
    <property type="match status" value="2"/>
</dbReference>
<dbReference type="Pfam" id="PF00903">
    <property type="entry name" value="Glyoxalase"/>
    <property type="match status" value="2"/>
</dbReference>
<dbReference type="AlphaFoldDB" id="A0A0C2SAF9"/>
<feature type="domain" description="VOC" evidence="1">
    <location>
        <begin position="167"/>
        <end position="287"/>
    </location>
</feature>
<dbReference type="InterPro" id="IPR004360">
    <property type="entry name" value="Glyas_Fos-R_dOase_dom"/>
</dbReference>
<gene>
    <name evidence="2" type="ORF">KR50_08200</name>
</gene>
<protein>
    <submittedName>
        <fullName evidence="2">Glyoxalase</fullName>
    </submittedName>
</protein>
<dbReference type="InterPro" id="IPR029068">
    <property type="entry name" value="Glyas_Bleomycin-R_OHBP_Dase"/>
</dbReference>
<evidence type="ECO:0000259" key="1">
    <source>
        <dbReference type="PROSITE" id="PS51819"/>
    </source>
</evidence>
<dbReference type="PANTHER" id="PTHR43279:SF1">
    <property type="entry name" value="CATECHOL-2,3-DIOXYGENASE"/>
    <property type="match status" value="1"/>
</dbReference>
<dbReference type="Proteomes" id="UP000031972">
    <property type="component" value="Unassembled WGS sequence"/>
</dbReference>
<feature type="domain" description="VOC" evidence="1">
    <location>
        <begin position="10"/>
        <end position="126"/>
    </location>
</feature>
<dbReference type="CDD" id="cd16359">
    <property type="entry name" value="VOC_BsCatE_like_C"/>
    <property type="match status" value="1"/>
</dbReference>
<reference evidence="2 3" key="1">
    <citation type="submission" date="2015-01" db="EMBL/GenBank/DDBJ databases">
        <title>Jeotgalibacillus campisalis genome sequencing.</title>
        <authorList>
            <person name="Goh K.M."/>
            <person name="Chan K.-G."/>
            <person name="Yaakop A.S."/>
            <person name="Ee R."/>
            <person name="Gan H.M."/>
            <person name="Chan C.S."/>
        </authorList>
    </citation>
    <scope>NUCLEOTIDE SEQUENCE [LARGE SCALE GENOMIC DNA]</scope>
    <source>
        <strain evidence="2 3">SF-57</strain>
    </source>
</reference>